<dbReference type="PANTHER" id="PTHR33399">
    <property type="entry name" value="OXYGEN-EVOLVING ENHANCER PROTEIN 3-1, CHLOROPLASTIC"/>
    <property type="match status" value="1"/>
</dbReference>
<dbReference type="PANTHER" id="PTHR33399:SF6">
    <property type="entry name" value="PSBQ-LIKE PROTEIN 3, CHLOROPLASTIC"/>
    <property type="match status" value="1"/>
</dbReference>
<dbReference type="Pfam" id="PF05757">
    <property type="entry name" value="PsbQ"/>
    <property type="match status" value="1"/>
</dbReference>
<dbReference type="FunFam" id="1.20.120.290:FF:000004">
    <property type="entry name" value="Oxygen-evolving enhancer protein 3"/>
    <property type="match status" value="1"/>
</dbReference>
<evidence type="ECO:0008006" key="10">
    <source>
        <dbReference type="Google" id="ProtNLM"/>
    </source>
</evidence>
<evidence type="ECO:0000256" key="4">
    <source>
        <dbReference type="ARBA" id="ARBA00022946"/>
    </source>
</evidence>
<comment type="subcellular location">
    <subcellularLocation>
        <location evidence="1">Plastid</location>
        <location evidence="1">Chloroplast thylakoid membrane</location>
    </subcellularLocation>
</comment>
<evidence type="ECO:0000256" key="3">
    <source>
        <dbReference type="ARBA" id="ARBA00022640"/>
    </source>
</evidence>
<dbReference type="GO" id="GO:0009767">
    <property type="term" value="P:photosynthetic electron transport chain"/>
    <property type="evidence" value="ECO:0007669"/>
    <property type="project" value="TreeGrafter"/>
</dbReference>
<keyword evidence="5" id="KW-0793">Thylakoid</keyword>
<dbReference type="EMBL" id="JBBNAE010000006">
    <property type="protein sequence ID" value="KAK9115636.1"/>
    <property type="molecule type" value="Genomic_DNA"/>
</dbReference>
<dbReference type="Gene3D" id="1.20.120.290">
    <property type="entry name" value="Oxygen-evolving enhancer protein 3 (PsbQ), four-helix up-down bundle"/>
    <property type="match status" value="1"/>
</dbReference>
<dbReference type="InterPro" id="IPR008797">
    <property type="entry name" value="PSII_PsbQ"/>
</dbReference>
<evidence type="ECO:0000256" key="6">
    <source>
        <dbReference type="ARBA" id="ARBA00023136"/>
    </source>
</evidence>
<comment type="similarity">
    <text evidence="7">Belongs to the PsbQ family.</text>
</comment>
<sequence length="183" mass="20789">MSSLLAKILTPFKPNNNHHFLSIPISSTSPKTPQKNLNNQTGLINRRRAIALTTSTLATLVNAEKGSCFDFRMTVPDQTLEEAESMIRGHAQELLSVRDLIEEESWREAQRELRKSSAYLKQDVYTIIQAKPGGERPLLRKLYSQLFNNVTRLDYAARSENVAQVWVCYNNIVTALNDILSRL</sequence>
<dbReference type="AlphaFoldDB" id="A0AAP0IJ02"/>
<keyword evidence="9" id="KW-1185">Reference proteome</keyword>
<protein>
    <recommendedName>
        <fullName evidence="10">PQL-like protein</fullName>
    </recommendedName>
</protein>
<dbReference type="GO" id="GO:0019898">
    <property type="term" value="C:extrinsic component of membrane"/>
    <property type="evidence" value="ECO:0007669"/>
    <property type="project" value="InterPro"/>
</dbReference>
<dbReference type="GO" id="GO:0009654">
    <property type="term" value="C:photosystem II oxygen evolving complex"/>
    <property type="evidence" value="ECO:0007669"/>
    <property type="project" value="InterPro"/>
</dbReference>
<dbReference type="SUPFAM" id="SSF101112">
    <property type="entry name" value="Oxygen-evolving enhancer protein 3"/>
    <property type="match status" value="1"/>
</dbReference>
<dbReference type="GO" id="GO:0005509">
    <property type="term" value="F:calcium ion binding"/>
    <property type="evidence" value="ECO:0007669"/>
    <property type="project" value="InterPro"/>
</dbReference>
<evidence type="ECO:0000313" key="9">
    <source>
        <dbReference type="Proteomes" id="UP001417504"/>
    </source>
</evidence>
<evidence type="ECO:0000256" key="1">
    <source>
        <dbReference type="ARBA" id="ARBA00004334"/>
    </source>
</evidence>
<organism evidence="8 9">
    <name type="scientific">Stephania japonica</name>
    <dbReference type="NCBI Taxonomy" id="461633"/>
    <lineage>
        <taxon>Eukaryota</taxon>
        <taxon>Viridiplantae</taxon>
        <taxon>Streptophyta</taxon>
        <taxon>Embryophyta</taxon>
        <taxon>Tracheophyta</taxon>
        <taxon>Spermatophyta</taxon>
        <taxon>Magnoliopsida</taxon>
        <taxon>Ranunculales</taxon>
        <taxon>Menispermaceae</taxon>
        <taxon>Menispermoideae</taxon>
        <taxon>Cissampelideae</taxon>
        <taxon>Stephania</taxon>
    </lineage>
</organism>
<keyword evidence="3" id="KW-0934">Plastid</keyword>
<keyword evidence="6" id="KW-0472">Membrane</keyword>
<dbReference type="Proteomes" id="UP001417504">
    <property type="component" value="Unassembled WGS sequence"/>
</dbReference>
<dbReference type="GO" id="GO:0009535">
    <property type="term" value="C:chloroplast thylakoid membrane"/>
    <property type="evidence" value="ECO:0007669"/>
    <property type="project" value="UniProtKB-SubCell"/>
</dbReference>
<evidence type="ECO:0000256" key="2">
    <source>
        <dbReference type="ARBA" id="ARBA00022528"/>
    </source>
</evidence>
<evidence type="ECO:0000256" key="5">
    <source>
        <dbReference type="ARBA" id="ARBA00023078"/>
    </source>
</evidence>
<dbReference type="InterPro" id="IPR054099">
    <property type="entry name" value="PSII_PsbQ_pln"/>
</dbReference>
<proteinExistence type="inferred from homology"/>
<evidence type="ECO:0000313" key="8">
    <source>
        <dbReference type="EMBL" id="KAK9115636.1"/>
    </source>
</evidence>
<dbReference type="InterPro" id="IPR023222">
    <property type="entry name" value="PsbQ-like_dom_sf"/>
</dbReference>
<name>A0AAP0IJ02_9MAGN</name>
<reference evidence="8 9" key="1">
    <citation type="submission" date="2024-01" db="EMBL/GenBank/DDBJ databases">
        <title>Genome assemblies of Stephania.</title>
        <authorList>
            <person name="Yang L."/>
        </authorList>
    </citation>
    <scope>NUCLEOTIDE SEQUENCE [LARGE SCALE GENOMIC DNA]</scope>
    <source>
        <strain evidence="8">QJT</strain>
        <tissue evidence="8">Leaf</tissue>
    </source>
</reference>
<keyword evidence="2" id="KW-0150">Chloroplast</keyword>
<evidence type="ECO:0000256" key="7">
    <source>
        <dbReference type="ARBA" id="ARBA00035649"/>
    </source>
</evidence>
<keyword evidence="4" id="KW-0809">Transit peptide</keyword>
<gene>
    <name evidence="8" type="ORF">Sjap_014583</name>
</gene>
<comment type="caution">
    <text evidence="8">The sequence shown here is derived from an EMBL/GenBank/DDBJ whole genome shotgun (WGS) entry which is preliminary data.</text>
</comment>
<accession>A0AAP0IJ02</accession>